<dbReference type="NCBIfam" id="TIGR02593">
    <property type="entry name" value="CRISPR_cas5"/>
    <property type="match status" value="1"/>
</dbReference>
<reference evidence="2 3" key="1">
    <citation type="journal article" date="2016" name="Int. J. Syst. Evol. Microbiol.">
        <title>Desulfotomaculum ferrireducens sp. nov., a moderately thermophilic sulfate-reducing and dissimilatory Fe(III)-reducing bacterium isolated from compost.</title>
        <authorList>
            <person name="Yang G."/>
            <person name="Guo J."/>
            <person name="Zhuang L."/>
            <person name="Yuan Y."/>
            <person name="Zhou S."/>
        </authorList>
    </citation>
    <scope>NUCLEOTIDE SEQUENCE [LARGE SCALE GENOMIC DNA]</scope>
    <source>
        <strain evidence="2 3">GSS09</strain>
    </source>
</reference>
<dbReference type="GO" id="GO:0043571">
    <property type="term" value="P:maintenance of CRISPR repeat elements"/>
    <property type="evidence" value="ECO:0007669"/>
    <property type="project" value="InterPro"/>
</dbReference>
<sequence length="226" mass="25644">MLNIHVVAPFAAFRTFSTGSYRPTAGFITYSAAYGLLLNIAGIEMRQQDPKYPATLIKKGLPTVKIALGVLETPGRQSIYQQLHNYPVGSTNKENLVRTKYNKNNIAPVRRTFLSNINAYICVKDNLELEQQILEGLSGNITRSYGLPFLGDSNFLPDRLEVVYELQPAKWFIKVNYEMRNIPQQVERLTIKIDRANMAYTRAENFMTTEVPSTTIPEDAWVEVGY</sequence>
<keyword evidence="3" id="KW-1185">Reference proteome</keyword>
<dbReference type="KEGG" id="dfg:B0537_14525"/>
<dbReference type="CDD" id="cd09693">
    <property type="entry name" value="Cas5_I"/>
    <property type="match status" value="1"/>
</dbReference>
<dbReference type="InterPro" id="IPR021124">
    <property type="entry name" value="CRISPR-assoc_prot_Cas5"/>
</dbReference>
<proteinExistence type="predicted"/>
<name>A0A1S6IZI0_9FIRM</name>
<keyword evidence="1" id="KW-0051">Antiviral defense</keyword>
<dbReference type="AlphaFoldDB" id="A0A1S6IZI0"/>
<dbReference type="STRING" id="1833852.B0537_14525"/>
<evidence type="ECO:0000313" key="2">
    <source>
        <dbReference type="EMBL" id="AQS60186.1"/>
    </source>
</evidence>
<evidence type="ECO:0008006" key="4">
    <source>
        <dbReference type="Google" id="ProtNLM"/>
    </source>
</evidence>
<dbReference type="EMBL" id="CP019698">
    <property type="protein sequence ID" value="AQS60186.1"/>
    <property type="molecule type" value="Genomic_DNA"/>
</dbReference>
<gene>
    <name evidence="2" type="ORF">B0537_14525</name>
</gene>
<dbReference type="GO" id="GO:0051607">
    <property type="term" value="P:defense response to virus"/>
    <property type="evidence" value="ECO:0007669"/>
    <property type="project" value="UniProtKB-KW"/>
</dbReference>
<evidence type="ECO:0000313" key="3">
    <source>
        <dbReference type="Proteomes" id="UP000189464"/>
    </source>
</evidence>
<evidence type="ECO:0000256" key="1">
    <source>
        <dbReference type="ARBA" id="ARBA00023118"/>
    </source>
</evidence>
<dbReference type="InterPro" id="IPR013422">
    <property type="entry name" value="CRISPR-assoc_prot_Cas5_N"/>
</dbReference>
<accession>A0A1S6IZI0</accession>
<dbReference type="Proteomes" id="UP000189464">
    <property type="component" value="Chromosome"/>
</dbReference>
<dbReference type="OrthoDB" id="344955at2"/>
<protein>
    <recommendedName>
        <fullName evidence="4">CRISPR-associated protein Cas5</fullName>
    </recommendedName>
</protein>
<dbReference type="Pfam" id="PF09704">
    <property type="entry name" value="Cas_Cas5d"/>
    <property type="match status" value="1"/>
</dbReference>
<organism evidence="2 3">
    <name type="scientific">Desulforamulus ferrireducens</name>
    <dbReference type="NCBI Taxonomy" id="1833852"/>
    <lineage>
        <taxon>Bacteria</taxon>
        <taxon>Bacillati</taxon>
        <taxon>Bacillota</taxon>
        <taxon>Clostridia</taxon>
        <taxon>Eubacteriales</taxon>
        <taxon>Peptococcaceae</taxon>
        <taxon>Desulforamulus</taxon>
    </lineage>
</organism>
<dbReference type="RefSeq" id="WP_077715220.1">
    <property type="nucleotide sequence ID" value="NZ_CP019698.1"/>
</dbReference>